<dbReference type="AlphaFoldDB" id="A0A395MII8"/>
<evidence type="ECO:0000256" key="1">
    <source>
        <dbReference type="SAM" id="MobiDB-lite"/>
    </source>
</evidence>
<dbReference type="InterPro" id="IPR000210">
    <property type="entry name" value="BTB/POZ_dom"/>
</dbReference>
<dbReference type="Gene3D" id="3.30.710.10">
    <property type="entry name" value="Potassium Channel Kv1.1, Chain A"/>
    <property type="match status" value="1"/>
</dbReference>
<dbReference type="PROSITE" id="PS50097">
    <property type="entry name" value="BTB"/>
    <property type="match status" value="1"/>
</dbReference>
<dbReference type="STRING" id="2594813.A0A395MII8"/>
<keyword evidence="4" id="KW-1185">Reference proteome</keyword>
<evidence type="ECO:0000259" key="2">
    <source>
        <dbReference type="PROSITE" id="PS50097"/>
    </source>
</evidence>
<proteinExistence type="predicted"/>
<dbReference type="InterPro" id="IPR011333">
    <property type="entry name" value="SKP1/BTB/POZ_sf"/>
</dbReference>
<dbReference type="SUPFAM" id="SSF54695">
    <property type="entry name" value="POZ domain"/>
    <property type="match status" value="1"/>
</dbReference>
<evidence type="ECO:0000313" key="4">
    <source>
        <dbReference type="Proteomes" id="UP000265631"/>
    </source>
</evidence>
<feature type="compositionally biased region" description="Polar residues" evidence="1">
    <location>
        <begin position="77"/>
        <end position="91"/>
    </location>
</feature>
<comment type="caution">
    <text evidence="3">The sequence shown here is derived from an EMBL/GenBank/DDBJ whole genome shotgun (WGS) entry which is preliminary data.</text>
</comment>
<feature type="region of interest" description="Disordered" evidence="1">
    <location>
        <begin position="1"/>
        <end position="91"/>
    </location>
</feature>
<accession>A0A395MII8</accession>
<protein>
    <recommendedName>
        <fullName evidence="2">BTB domain-containing protein</fullName>
    </recommendedName>
</protein>
<dbReference type="CDD" id="cd18186">
    <property type="entry name" value="BTB_POZ_ZBTB_KLHL-like"/>
    <property type="match status" value="1"/>
</dbReference>
<sequence>MDKASIDGRRKNKNAALPPIKLLRRSEAETPPSLRPASPPKSNPWSSTKKATAASLKGMFPPLPKPQSPWSPVKTPTAETSRESSISLNESRLGNDIAQPAPSIRSISPVSNTSSTTRQLFEAAAPRATENLWRTPFGADVLVRTGNILIKVHRNIVVPQSGWFRDNLPPPNLCQDGTPVMVDLRYAPEAVAHCLRYIYTGRIEICEFDTTNPWQSSHIPRCVLAYTAAIYLRMARMANHLLRVVENTSIEITTIIQRYYLHRDIDCSSWVQFSWHYQTALEVVFRGQPQKLMMPMRLAMASILDAMLFWLARQPLFVSELKSAWWKILQMSMADIAEYKRLCRIPGNYNSPLPNEMALREMFEETKSVEERIAIKSIATQTGDIPESTGYQGDPRYYFPVLHRTRRVSL</sequence>
<organism evidence="3 4">
    <name type="scientific">Fusarium flagelliforme</name>
    <dbReference type="NCBI Taxonomy" id="2675880"/>
    <lineage>
        <taxon>Eukaryota</taxon>
        <taxon>Fungi</taxon>
        <taxon>Dikarya</taxon>
        <taxon>Ascomycota</taxon>
        <taxon>Pezizomycotina</taxon>
        <taxon>Sordariomycetes</taxon>
        <taxon>Hypocreomycetidae</taxon>
        <taxon>Hypocreales</taxon>
        <taxon>Nectriaceae</taxon>
        <taxon>Fusarium</taxon>
        <taxon>Fusarium incarnatum-equiseti species complex</taxon>
    </lineage>
</organism>
<feature type="compositionally biased region" description="Pro residues" evidence="1">
    <location>
        <begin position="33"/>
        <end position="42"/>
    </location>
</feature>
<name>A0A395MII8_9HYPO</name>
<evidence type="ECO:0000313" key="3">
    <source>
        <dbReference type="EMBL" id="RFN46979.1"/>
    </source>
</evidence>
<dbReference type="EMBL" id="PXXK01000277">
    <property type="protein sequence ID" value="RFN46979.1"/>
    <property type="molecule type" value="Genomic_DNA"/>
</dbReference>
<dbReference type="Proteomes" id="UP000265631">
    <property type="component" value="Unassembled WGS sequence"/>
</dbReference>
<gene>
    <name evidence="3" type="ORF">FIE12Z_8808</name>
</gene>
<reference evidence="3 4" key="1">
    <citation type="journal article" date="2018" name="PLoS Pathog.">
        <title>Evolution of structural diversity of trichothecenes, a family of toxins produced by plant pathogenic and entomopathogenic fungi.</title>
        <authorList>
            <person name="Proctor R.H."/>
            <person name="McCormick S.P."/>
            <person name="Kim H.S."/>
            <person name="Cardoza R.E."/>
            <person name="Stanley A.M."/>
            <person name="Lindo L."/>
            <person name="Kelly A."/>
            <person name="Brown D.W."/>
            <person name="Lee T."/>
            <person name="Vaughan M.M."/>
            <person name="Alexander N.J."/>
            <person name="Busman M."/>
            <person name="Gutierrez S."/>
        </authorList>
    </citation>
    <scope>NUCLEOTIDE SEQUENCE [LARGE SCALE GENOMIC DNA]</scope>
    <source>
        <strain evidence="3 4">NRRL 13405</strain>
    </source>
</reference>
<feature type="domain" description="BTB" evidence="2">
    <location>
        <begin position="139"/>
        <end position="207"/>
    </location>
</feature>